<dbReference type="PROSITE" id="PS51257">
    <property type="entry name" value="PROKAR_LIPOPROTEIN"/>
    <property type="match status" value="1"/>
</dbReference>
<dbReference type="Proteomes" id="UP001597440">
    <property type="component" value="Unassembled WGS sequence"/>
</dbReference>
<evidence type="ECO:0000313" key="8">
    <source>
        <dbReference type="Proteomes" id="UP001597440"/>
    </source>
</evidence>
<proteinExistence type="inferred from homology"/>
<dbReference type="EMBL" id="JBHULD010000005">
    <property type="protein sequence ID" value="MFD2553621.1"/>
    <property type="molecule type" value="Genomic_DNA"/>
</dbReference>
<evidence type="ECO:0000256" key="2">
    <source>
        <dbReference type="ARBA" id="ARBA00006275"/>
    </source>
</evidence>
<evidence type="ECO:0000256" key="4">
    <source>
        <dbReference type="ARBA" id="ARBA00023136"/>
    </source>
</evidence>
<evidence type="ECO:0000313" key="7">
    <source>
        <dbReference type="EMBL" id="MFD2553621.1"/>
    </source>
</evidence>
<evidence type="ECO:0000256" key="5">
    <source>
        <dbReference type="ARBA" id="ARBA00023237"/>
    </source>
</evidence>
<dbReference type="InterPro" id="IPR012944">
    <property type="entry name" value="SusD_RagB_dom"/>
</dbReference>
<dbReference type="RefSeq" id="WP_210356337.1">
    <property type="nucleotide sequence ID" value="NZ_JAEQMU010000008.1"/>
</dbReference>
<accession>A0ABW5KYA7</accession>
<keyword evidence="8" id="KW-1185">Reference proteome</keyword>
<protein>
    <submittedName>
        <fullName evidence="7">RagB/SusD family nutrient uptake outer membrane protein</fullName>
    </submittedName>
</protein>
<comment type="similarity">
    <text evidence="2">Belongs to the SusD family.</text>
</comment>
<keyword evidence="4" id="KW-0472">Membrane</keyword>
<keyword evidence="3" id="KW-0732">Signal</keyword>
<evidence type="ECO:0000259" key="6">
    <source>
        <dbReference type="Pfam" id="PF07980"/>
    </source>
</evidence>
<sequence>MKNTYKILLATSILLLGSCEKFLDRGPLTTESDETAWVTEDNFRLYANKYYPDFFGGYSSGQIPLLSNTNSDDVISLGNQANITRAVPNSSIWDYSNIRSINIFINRVQNASPSVLSSEAKAHWLGIGRFFRAMEYADIATTYGDIPYYDREILANELDEIYKPRTSRNEVTDAVYDDLVYAYENVRLNDGVRTVNKFIVAGFITRIALQEATWQKYYYKNTERARKFLDLAVEAGDFVINSGNYGIVLDYKSLFTSDDLSKANRDVILYRAYDASLSVTHSVASNSNLVESRAVGPTTDLLKAYICADGQPYQHSALANASKFDITNLIKTRDSRLEATFYSKAEPLNKASMIYVTKFLPRAEEKRVKVDGLAPNDAFKGANNETDYPVLRYSEVLINWIEAKAELATIGGATVTQSDIDISINKIRSRPIATEAAARGVIRTADLKLDNLPNDPTRDPLVSSLLWEIRRERRMEFTFELSRLADLRRWSKIEYLDTESNPDLLSGGWVDFSAELAGELKPANVGVITTIGLNGTQTIYNGSNGGSLVGFFRYATTKGRLPFLNQPNLNPYLQPVGLNQMNDYTTKGYELKQTEGWY</sequence>
<organism evidence="7 8">
    <name type="scientific">Sphingobacterium tabacisoli</name>
    <dbReference type="NCBI Taxonomy" id="2044855"/>
    <lineage>
        <taxon>Bacteria</taxon>
        <taxon>Pseudomonadati</taxon>
        <taxon>Bacteroidota</taxon>
        <taxon>Sphingobacteriia</taxon>
        <taxon>Sphingobacteriales</taxon>
        <taxon>Sphingobacteriaceae</taxon>
        <taxon>Sphingobacterium</taxon>
    </lineage>
</organism>
<dbReference type="SUPFAM" id="SSF48452">
    <property type="entry name" value="TPR-like"/>
    <property type="match status" value="1"/>
</dbReference>
<dbReference type="Pfam" id="PF07980">
    <property type="entry name" value="SusD_RagB"/>
    <property type="match status" value="1"/>
</dbReference>
<feature type="domain" description="RagB/SusD" evidence="6">
    <location>
        <begin position="292"/>
        <end position="514"/>
    </location>
</feature>
<keyword evidence="5" id="KW-0998">Cell outer membrane</keyword>
<comment type="subcellular location">
    <subcellularLocation>
        <location evidence="1">Cell outer membrane</location>
    </subcellularLocation>
</comment>
<gene>
    <name evidence="7" type="ORF">ACFSQW_04410</name>
</gene>
<dbReference type="InterPro" id="IPR011990">
    <property type="entry name" value="TPR-like_helical_dom_sf"/>
</dbReference>
<dbReference type="Gene3D" id="1.25.40.390">
    <property type="match status" value="1"/>
</dbReference>
<name>A0ABW5KYA7_9SPHI</name>
<reference evidence="8" key="1">
    <citation type="journal article" date="2019" name="Int. J. Syst. Evol. Microbiol.">
        <title>The Global Catalogue of Microorganisms (GCM) 10K type strain sequencing project: providing services to taxonomists for standard genome sequencing and annotation.</title>
        <authorList>
            <consortium name="The Broad Institute Genomics Platform"/>
            <consortium name="The Broad Institute Genome Sequencing Center for Infectious Disease"/>
            <person name="Wu L."/>
            <person name="Ma J."/>
        </authorList>
    </citation>
    <scope>NUCLEOTIDE SEQUENCE [LARGE SCALE GENOMIC DNA]</scope>
    <source>
        <strain evidence="8">KCTC 52298</strain>
    </source>
</reference>
<evidence type="ECO:0000256" key="3">
    <source>
        <dbReference type="ARBA" id="ARBA00022729"/>
    </source>
</evidence>
<comment type="caution">
    <text evidence="7">The sequence shown here is derived from an EMBL/GenBank/DDBJ whole genome shotgun (WGS) entry which is preliminary data.</text>
</comment>
<evidence type="ECO:0000256" key="1">
    <source>
        <dbReference type="ARBA" id="ARBA00004442"/>
    </source>
</evidence>